<comment type="similarity">
    <text evidence="2">Belongs to the Nudix hydrolase family.</text>
</comment>
<evidence type="ECO:0000256" key="2">
    <source>
        <dbReference type="RuleBase" id="RU003476"/>
    </source>
</evidence>
<dbReference type="Proteomes" id="UP000177169">
    <property type="component" value="Unassembled WGS sequence"/>
</dbReference>
<protein>
    <recommendedName>
        <fullName evidence="3">Nudix hydrolase domain-containing protein</fullName>
    </recommendedName>
</protein>
<gene>
    <name evidence="4" type="ORF">A3D01_01400</name>
</gene>
<dbReference type="Gene3D" id="3.90.79.10">
    <property type="entry name" value="Nucleoside Triphosphate Pyrophosphohydrolase"/>
    <property type="match status" value="1"/>
</dbReference>
<dbReference type="SUPFAM" id="SSF55811">
    <property type="entry name" value="Nudix"/>
    <property type="match status" value="1"/>
</dbReference>
<dbReference type="Gene3D" id="2.20.70.10">
    <property type="match status" value="1"/>
</dbReference>
<dbReference type="PROSITE" id="PS51462">
    <property type="entry name" value="NUDIX"/>
    <property type="match status" value="1"/>
</dbReference>
<sequence>MLNIKPPTYKFCPLCGTKLSFKEDVDKKKRKICPKCGWVYYPHVFSSVHAIIFKKGKVLLVRRGIPPHFQEWNLPAGFIDFGEHPIDTLKREIKEETGLTLIKARFIKITQADDDPRAPGHFRLFYKVVAKGKLKIKDRTETTNIDWFKLNKLPKIAWRQHEEIIKKLQSLSPSEK</sequence>
<dbReference type="EMBL" id="MGGR01000016">
    <property type="protein sequence ID" value="OGM33593.1"/>
    <property type="molecule type" value="Genomic_DNA"/>
</dbReference>
<evidence type="ECO:0000313" key="5">
    <source>
        <dbReference type="Proteomes" id="UP000177169"/>
    </source>
</evidence>
<evidence type="ECO:0000259" key="3">
    <source>
        <dbReference type="PROSITE" id="PS51462"/>
    </source>
</evidence>
<reference evidence="4 5" key="1">
    <citation type="journal article" date="2016" name="Nat. Commun.">
        <title>Thousands of microbial genomes shed light on interconnected biogeochemical processes in an aquifer system.</title>
        <authorList>
            <person name="Anantharaman K."/>
            <person name="Brown C.T."/>
            <person name="Hug L.A."/>
            <person name="Sharon I."/>
            <person name="Castelle C.J."/>
            <person name="Probst A.J."/>
            <person name="Thomas B.C."/>
            <person name="Singh A."/>
            <person name="Wilkins M.J."/>
            <person name="Karaoz U."/>
            <person name="Brodie E.L."/>
            <person name="Williams K.H."/>
            <person name="Hubbard S.S."/>
            <person name="Banfield J.F."/>
        </authorList>
    </citation>
    <scope>NUCLEOTIDE SEQUENCE [LARGE SCALE GENOMIC DNA]</scope>
</reference>
<dbReference type="PRINTS" id="PR00502">
    <property type="entry name" value="NUDIXFAMILY"/>
</dbReference>
<proteinExistence type="inferred from homology"/>
<dbReference type="InterPro" id="IPR029401">
    <property type="entry name" value="Nudix_N"/>
</dbReference>
<name>A0A1F7Z1U9_9BACT</name>
<dbReference type="Pfam" id="PF14803">
    <property type="entry name" value="Zn_ribbon_Nudix"/>
    <property type="match status" value="1"/>
</dbReference>
<comment type="caution">
    <text evidence="4">The sequence shown here is derived from an EMBL/GenBank/DDBJ whole genome shotgun (WGS) entry which is preliminary data.</text>
</comment>
<dbReference type="STRING" id="1802505.A3D01_01400"/>
<evidence type="ECO:0000313" key="4">
    <source>
        <dbReference type="EMBL" id="OGM33593.1"/>
    </source>
</evidence>
<keyword evidence="1 2" id="KW-0378">Hydrolase</keyword>
<dbReference type="AlphaFoldDB" id="A0A1F7Z1U9"/>
<dbReference type="InterPro" id="IPR020084">
    <property type="entry name" value="NUDIX_hydrolase_CS"/>
</dbReference>
<accession>A0A1F7Z1U9</accession>
<dbReference type="PROSITE" id="PS00893">
    <property type="entry name" value="NUDIX_BOX"/>
    <property type="match status" value="1"/>
</dbReference>
<dbReference type="InterPro" id="IPR020476">
    <property type="entry name" value="Nudix_hydrolase"/>
</dbReference>
<dbReference type="PANTHER" id="PTHR43736:SF1">
    <property type="entry name" value="DIHYDRONEOPTERIN TRIPHOSPHATE DIPHOSPHATASE"/>
    <property type="match status" value="1"/>
</dbReference>
<organism evidence="4 5">
    <name type="scientific">Candidatus Woesebacteria bacterium RIFCSPHIGHO2_02_FULL_39_13</name>
    <dbReference type="NCBI Taxonomy" id="1802505"/>
    <lineage>
        <taxon>Bacteria</taxon>
        <taxon>Candidatus Woeseibacteriota</taxon>
    </lineage>
</organism>
<dbReference type="InterPro" id="IPR000086">
    <property type="entry name" value="NUDIX_hydrolase_dom"/>
</dbReference>
<dbReference type="InterPro" id="IPR015797">
    <property type="entry name" value="NUDIX_hydrolase-like_dom_sf"/>
</dbReference>
<dbReference type="CDD" id="cd02883">
    <property type="entry name" value="NUDIX_Hydrolase"/>
    <property type="match status" value="1"/>
</dbReference>
<dbReference type="Pfam" id="PF00293">
    <property type="entry name" value="NUDIX"/>
    <property type="match status" value="1"/>
</dbReference>
<evidence type="ECO:0000256" key="1">
    <source>
        <dbReference type="ARBA" id="ARBA00022801"/>
    </source>
</evidence>
<dbReference type="GO" id="GO:0016787">
    <property type="term" value="F:hydrolase activity"/>
    <property type="evidence" value="ECO:0007669"/>
    <property type="project" value="UniProtKB-KW"/>
</dbReference>
<dbReference type="PANTHER" id="PTHR43736">
    <property type="entry name" value="ADP-RIBOSE PYROPHOSPHATASE"/>
    <property type="match status" value="1"/>
</dbReference>
<feature type="domain" description="Nudix hydrolase" evidence="3">
    <location>
        <begin position="43"/>
        <end position="172"/>
    </location>
</feature>